<dbReference type="AlphaFoldDB" id="A0A558HDL2"/>
<evidence type="ECO:0000313" key="1">
    <source>
        <dbReference type="EMBL" id="TVU67210.1"/>
    </source>
</evidence>
<gene>
    <name evidence="1" type="ORF">FQP86_17360</name>
</gene>
<dbReference type="OrthoDB" id="6696432at2"/>
<protein>
    <submittedName>
        <fullName evidence="1">Uncharacterized protein</fullName>
    </submittedName>
</protein>
<dbReference type="Proteomes" id="UP000319941">
    <property type="component" value="Unassembled WGS sequence"/>
</dbReference>
<accession>A0A558HDL2</accession>
<dbReference type="RefSeq" id="WP_144728107.1">
    <property type="nucleotide sequence ID" value="NZ_CAWOWR010000071.1"/>
</dbReference>
<comment type="caution">
    <text evidence="1">The sequence shown here is derived from an EMBL/GenBank/DDBJ whole genome shotgun (WGS) entry which is preliminary data.</text>
</comment>
<name>A0A558HDL2_9GAMM</name>
<organism evidence="1 2">
    <name type="scientific">Cobetia crustatorum</name>
    <dbReference type="NCBI Taxonomy" id="553385"/>
    <lineage>
        <taxon>Bacteria</taxon>
        <taxon>Pseudomonadati</taxon>
        <taxon>Pseudomonadota</taxon>
        <taxon>Gammaproteobacteria</taxon>
        <taxon>Oceanospirillales</taxon>
        <taxon>Halomonadaceae</taxon>
        <taxon>Cobetia</taxon>
    </lineage>
</organism>
<dbReference type="EMBL" id="VNFH01000017">
    <property type="protein sequence ID" value="TVU67210.1"/>
    <property type="molecule type" value="Genomic_DNA"/>
</dbReference>
<keyword evidence="2" id="KW-1185">Reference proteome</keyword>
<evidence type="ECO:0000313" key="2">
    <source>
        <dbReference type="Proteomes" id="UP000319941"/>
    </source>
</evidence>
<sequence length="420" mass="46197">MADFPVKWFSSNMGGAPVLSDKTPGEMIALMKSCLSTGFNLAPIVEMTYDSATTRVTVKIGSGHGFLPWQVIEVSGADQVTYNGEHRVISVGTDWLTFAPDSAPIAGAATGDSLEIKASPSKLWEIIDEDAAGYRMSFRSTAADATNHVMIMTDDNPTISGTVDSTADAVNVVVAESYEGLDIFEEVLNQWWPASHRYWDTRYEKYNYSKKDWTLITNGKLIYFIIGYGGSSKRSAFVAGNFTTIRPGDAYNFMLSGFRAATGWSSTGYSCYSDFAKSTEPAQDSYRRIARGYNQIPGSVRYSFLKYGLVLGGSIMAPNPADNAFYVSTGRISITEPGISDRGAEVLRGFQPGIVEPLSTLPYYDQKILNDIPGYEGRPIIFVLVSASDDGSYDDADYTKWLNYEESHPYLIAINLDVWE</sequence>
<proteinExistence type="predicted"/>
<reference evidence="1 2" key="1">
    <citation type="submission" date="2019-07" db="EMBL/GenBank/DDBJ databases">
        <title>Diversity of Bacteria from Kongsfjorden, Arctic.</title>
        <authorList>
            <person name="Yu Y."/>
        </authorList>
    </citation>
    <scope>NUCLEOTIDE SEQUENCE [LARGE SCALE GENOMIC DNA]</scope>
    <source>
        <strain evidence="1 2">SM1923</strain>
    </source>
</reference>